<dbReference type="AlphaFoldDB" id="A0AAP0EJY4"/>
<accession>A0AAP0EJY4</accession>
<sequence>MRQLFPTNTFVGQELLGIQVSFFECSGITIGVYSSHKIANARGRCTLAALLAGPPHQGGCRGLDLAHTNVLQPSVCEK</sequence>
<organism evidence="1 2">
    <name type="scientific">Stephania japonica</name>
    <dbReference type="NCBI Taxonomy" id="461633"/>
    <lineage>
        <taxon>Eukaryota</taxon>
        <taxon>Viridiplantae</taxon>
        <taxon>Streptophyta</taxon>
        <taxon>Embryophyta</taxon>
        <taxon>Tracheophyta</taxon>
        <taxon>Spermatophyta</taxon>
        <taxon>Magnoliopsida</taxon>
        <taxon>Ranunculales</taxon>
        <taxon>Menispermaceae</taxon>
        <taxon>Menispermoideae</taxon>
        <taxon>Cissampelideae</taxon>
        <taxon>Stephania</taxon>
    </lineage>
</organism>
<comment type="caution">
    <text evidence="1">The sequence shown here is derived from an EMBL/GenBank/DDBJ whole genome shotgun (WGS) entry which is preliminary data.</text>
</comment>
<gene>
    <name evidence="1" type="ORF">Sjap_023381</name>
</gene>
<dbReference type="Proteomes" id="UP001417504">
    <property type="component" value="Unassembled WGS sequence"/>
</dbReference>
<reference evidence="1 2" key="1">
    <citation type="submission" date="2024-01" db="EMBL/GenBank/DDBJ databases">
        <title>Genome assemblies of Stephania.</title>
        <authorList>
            <person name="Yang L."/>
        </authorList>
    </citation>
    <scope>NUCLEOTIDE SEQUENCE [LARGE SCALE GENOMIC DNA]</scope>
    <source>
        <strain evidence="1">QJT</strain>
        <tissue evidence="1">Leaf</tissue>
    </source>
</reference>
<protein>
    <submittedName>
        <fullName evidence="1">Uncharacterized protein</fullName>
    </submittedName>
</protein>
<keyword evidence="2" id="KW-1185">Reference proteome</keyword>
<dbReference type="EMBL" id="JBBNAE010000010">
    <property type="protein sequence ID" value="KAK9090204.1"/>
    <property type="molecule type" value="Genomic_DNA"/>
</dbReference>
<evidence type="ECO:0000313" key="2">
    <source>
        <dbReference type="Proteomes" id="UP001417504"/>
    </source>
</evidence>
<evidence type="ECO:0000313" key="1">
    <source>
        <dbReference type="EMBL" id="KAK9090204.1"/>
    </source>
</evidence>
<dbReference type="Gene3D" id="3.30.559.10">
    <property type="entry name" value="Chloramphenicol acetyltransferase-like domain"/>
    <property type="match status" value="1"/>
</dbReference>
<dbReference type="InterPro" id="IPR023213">
    <property type="entry name" value="CAT-like_dom_sf"/>
</dbReference>
<proteinExistence type="predicted"/>
<name>A0AAP0EJY4_9MAGN</name>